<proteinExistence type="predicted"/>
<dbReference type="InterPro" id="IPR017587">
    <property type="entry name" value="YqeC"/>
</dbReference>
<organism evidence="1 2">
    <name type="scientific">Megasphaera intestinihominis</name>
    <dbReference type="NCBI Taxonomy" id="3133159"/>
    <lineage>
        <taxon>Bacteria</taxon>
        <taxon>Bacillati</taxon>
        <taxon>Bacillota</taxon>
        <taxon>Negativicutes</taxon>
        <taxon>Veillonellales</taxon>
        <taxon>Veillonellaceae</taxon>
        <taxon>Megasphaera</taxon>
    </lineage>
</organism>
<gene>
    <name evidence="1" type="primary">yqeC</name>
    <name evidence="1" type="ORF">WMO23_05085</name>
</gene>
<evidence type="ECO:0000313" key="2">
    <source>
        <dbReference type="Proteomes" id="UP001433088"/>
    </source>
</evidence>
<dbReference type="RefSeq" id="WP_020311290.1">
    <property type="nucleotide sequence ID" value="NZ_JBBMEU010000022.1"/>
</dbReference>
<name>A0ABV1CVD8_9FIRM</name>
<accession>A0ABV1CVD8</accession>
<evidence type="ECO:0000313" key="1">
    <source>
        <dbReference type="EMBL" id="MEQ2422104.1"/>
    </source>
</evidence>
<keyword evidence="2" id="KW-1185">Reference proteome</keyword>
<dbReference type="Proteomes" id="UP001433088">
    <property type="component" value="Unassembled WGS sequence"/>
</dbReference>
<dbReference type="Pfam" id="PF19842">
    <property type="entry name" value="YqeC"/>
    <property type="match status" value="1"/>
</dbReference>
<dbReference type="NCBIfam" id="TIGR03172">
    <property type="entry name" value="selenium cofactor biosynthesis protein YqeC"/>
    <property type="match status" value="1"/>
</dbReference>
<comment type="caution">
    <text evidence="1">The sequence shown here is derived from an EMBL/GenBank/DDBJ whole genome shotgun (WGS) entry which is preliminary data.</text>
</comment>
<reference evidence="1 2" key="1">
    <citation type="submission" date="2024-03" db="EMBL/GenBank/DDBJ databases">
        <title>Human intestinal bacterial collection.</title>
        <authorList>
            <person name="Pauvert C."/>
            <person name="Hitch T.C.A."/>
            <person name="Clavel T."/>
        </authorList>
    </citation>
    <scope>NUCLEOTIDE SEQUENCE [LARGE SCALE GENOMIC DNA]</scope>
    <source>
        <strain evidence="1 2">CLA-AA-H81</strain>
    </source>
</reference>
<sequence>MTAEVYTYIGAGGKTTSIFARARQERAAGRRVAVVTTTHMKHPSRWFVPAALPAGWQGQWRRDGIIVVGQEGLNGKITWPGEDVYLRLCAAADVVLVEGDGSRRLPLKVMGPHEPVIPANSRDVYCLAGLSAVGRIVKDVCFRWELLHLNPEAVVTERLLAYIVEAGCLARIGSWKDRTTVVLNQADDERRQQAGKRILSGLSRPGIVTTYPVEMREAK</sequence>
<protein>
    <submittedName>
        <fullName evidence="1">Selenium cofactor biosynthesis protein YqeC</fullName>
    </submittedName>
</protein>
<dbReference type="EMBL" id="JBBMEU010000022">
    <property type="protein sequence ID" value="MEQ2422104.1"/>
    <property type="molecule type" value="Genomic_DNA"/>
</dbReference>